<proteinExistence type="predicted"/>
<dbReference type="Proteomes" id="UP000494165">
    <property type="component" value="Unassembled WGS sequence"/>
</dbReference>
<name>A0A8S1DTF0_9INSE</name>
<feature type="compositionally biased region" description="Basic residues" evidence="1">
    <location>
        <begin position="379"/>
        <end position="388"/>
    </location>
</feature>
<gene>
    <name evidence="2" type="ORF">CLODIP_2_CD03473</name>
</gene>
<evidence type="ECO:0000313" key="2">
    <source>
        <dbReference type="EMBL" id="CAB3383792.1"/>
    </source>
</evidence>
<dbReference type="EMBL" id="CADEPI010000324">
    <property type="protein sequence ID" value="CAB3383792.1"/>
    <property type="molecule type" value="Genomic_DNA"/>
</dbReference>
<feature type="compositionally biased region" description="Acidic residues" evidence="1">
    <location>
        <begin position="348"/>
        <end position="376"/>
    </location>
</feature>
<comment type="caution">
    <text evidence="2">The sequence shown here is derived from an EMBL/GenBank/DDBJ whole genome shotgun (WGS) entry which is preliminary data.</text>
</comment>
<evidence type="ECO:0000256" key="1">
    <source>
        <dbReference type="SAM" id="MobiDB-lite"/>
    </source>
</evidence>
<sequence length="417" mass="47025">MVRTSSRGKRSRVLADKTNAIDMPSKKRVCVYSNLDTSPAKKGRRSSKANDVYQFETDGKEEPRSKFKKNKKKKVTAVKRLQKQPAVRPKKRQQPPNRAVSHSIKPPPRAPQPKVQSGPGLQLRPNFPAHVPAALRKESPALPPLPAVTSTPLRRADDTVPFVPSTPLHCADDTDLFVPPSPCEEPPLDRLFDDDCPALPTPPTGPTRFDWRELAEARARVVRTSLPTPRQSPSVAAAEVEAPQEAQRLRQTSILSFVAPPLGCSTPVRPTTPEHCSMLSPEKEKEPEEQRENVRPTRLTINTLKQVIQASKETLAQQPPPPSPKRHFNRPPRKSYEKLSKKKALDFLELESEPEVESEPEDLFCNEDEPESEEEEQKIKKKQKKKRQNAVSVEYSFYCHQEPFIKLNLNLVDFQGV</sequence>
<organism evidence="2 3">
    <name type="scientific">Cloeon dipterum</name>
    <dbReference type="NCBI Taxonomy" id="197152"/>
    <lineage>
        <taxon>Eukaryota</taxon>
        <taxon>Metazoa</taxon>
        <taxon>Ecdysozoa</taxon>
        <taxon>Arthropoda</taxon>
        <taxon>Hexapoda</taxon>
        <taxon>Insecta</taxon>
        <taxon>Pterygota</taxon>
        <taxon>Palaeoptera</taxon>
        <taxon>Ephemeroptera</taxon>
        <taxon>Pisciforma</taxon>
        <taxon>Baetidae</taxon>
        <taxon>Cloeon</taxon>
    </lineage>
</organism>
<feature type="region of interest" description="Disordered" evidence="1">
    <location>
        <begin position="260"/>
        <end position="301"/>
    </location>
</feature>
<evidence type="ECO:0000313" key="3">
    <source>
        <dbReference type="Proteomes" id="UP000494165"/>
    </source>
</evidence>
<accession>A0A8S1DTF0</accession>
<feature type="compositionally biased region" description="Basic residues" evidence="1">
    <location>
        <begin position="66"/>
        <end position="93"/>
    </location>
</feature>
<feature type="region of interest" description="Disordered" evidence="1">
    <location>
        <begin position="179"/>
        <end position="209"/>
    </location>
</feature>
<feature type="compositionally biased region" description="Low complexity" evidence="1">
    <location>
        <begin position="231"/>
        <end position="245"/>
    </location>
</feature>
<dbReference type="AlphaFoldDB" id="A0A8S1DTF0"/>
<feature type="compositionally biased region" description="Basic and acidic residues" evidence="1">
    <location>
        <begin position="334"/>
        <end position="346"/>
    </location>
</feature>
<feature type="compositionally biased region" description="Basic residues" evidence="1">
    <location>
        <begin position="1"/>
        <end position="12"/>
    </location>
</feature>
<keyword evidence="3" id="KW-1185">Reference proteome</keyword>
<protein>
    <submittedName>
        <fullName evidence="2">Uncharacterized protein</fullName>
    </submittedName>
</protein>
<feature type="region of interest" description="Disordered" evidence="1">
    <location>
        <begin position="1"/>
        <end position="160"/>
    </location>
</feature>
<feature type="region of interest" description="Disordered" evidence="1">
    <location>
        <begin position="223"/>
        <end position="245"/>
    </location>
</feature>
<feature type="compositionally biased region" description="Basic and acidic residues" evidence="1">
    <location>
        <begin position="281"/>
        <end position="295"/>
    </location>
</feature>
<reference evidence="2 3" key="1">
    <citation type="submission" date="2020-04" db="EMBL/GenBank/DDBJ databases">
        <authorList>
            <person name="Alioto T."/>
            <person name="Alioto T."/>
            <person name="Gomez Garrido J."/>
        </authorList>
    </citation>
    <scope>NUCLEOTIDE SEQUENCE [LARGE SCALE GENOMIC DNA]</scope>
</reference>
<feature type="region of interest" description="Disordered" evidence="1">
    <location>
        <begin position="313"/>
        <end position="389"/>
    </location>
</feature>
<feature type="compositionally biased region" description="Basic residues" evidence="1">
    <location>
        <begin position="324"/>
        <end position="333"/>
    </location>
</feature>